<keyword evidence="2" id="KW-1185">Reference proteome</keyword>
<reference evidence="1 2" key="1">
    <citation type="journal article" date="2021" name="bioRxiv">
        <title>Chromosome-scale and haplotype-resolved genome assembly of a tetraploid potato cultivar.</title>
        <authorList>
            <person name="Sun H."/>
            <person name="Jiao W.-B."/>
            <person name="Krause K."/>
            <person name="Campoy J.A."/>
            <person name="Goel M."/>
            <person name="Folz-Donahue K."/>
            <person name="Kukat C."/>
            <person name="Huettel B."/>
            <person name="Schneeberger K."/>
        </authorList>
    </citation>
    <scope>NUCLEOTIDE SEQUENCE [LARGE SCALE GENOMIC DNA]</scope>
    <source>
        <strain evidence="1">SolTubOtavaFocal</strain>
        <tissue evidence="1">Leaves</tissue>
    </source>
</reference>
<dbReference type="Proteomes" id="UP000826656">
    <property type="component" value="Unassembled WGS sequence"/>
</dbReference>
<organism evidence="1 2">
    <name type="scientific">Solanum tuberosum</name>
    <name type="common">Potato</name>
    <dbReference type="NCBI Taxonomy" id="4113"/>
    <lineage>
        <taxon>Eukaryota</taxon>
        <taxon>Viridiplantae</taxon>
        <taxon>Streptophyta</taxon>
        <taxon>Embryophyta</taxon>
        <taxon>Tracheophyta</taxon>
        <taxon>Spermatophyta</taxon>
        <taxon>Magnoliopsida</taxon>
        <taxon>eudicotyledons</taxon>
        <taxon>Gunneridae</taxon>
        <taxon>Pentapetalae</taxon>
        <taxon>asterids</taxon>
        <taxon>lamiids</taxon>
        <taxon>Solanales</taxon>
        <taxon>Solanaceae</taxon>
        <taxon>Solanoideae</taxon>
        <taxon>Solaneae</taxon>
        <taxon>Solanum</taxon>
    </lineage>
</organism>
<comment type="caution">
    <text evidence="1">The sequence shown here is derived from an EMBL/GenBank/DDBJ whole genome shotgun (WGS) entry which is preliminary data.</text>
</comment>
<protein>
    <submittedName>
        <fullName evidence="1">Uncharacterized protein</fullName>
    </submittedName>
</protein>
<accession>A0ABQ7V8K1</accession>
<sequence length="114" mass="13345">MTSNTPTHRREWLPFAEWQYKTNFHTGLQSTPFEALYGYSPPQLSVGPLLETIVPTAEDVMQRQQMLPLLKDDLHKAQEKMKLYADKRRSDKECSRWVTRSILNFGHTDKPLLL</sequence>
<evidence type="ECO:0000313" key="1">
    <source>
        <dbReference type="EMBL" id="KAH0759340.1"/>
    </source>
</evidence>
<name>A0ABQ7V8K1_SOLTU</name>
<dbReference type="InterPro" id="IPR036397">
    <property type="entry name" value="RNaseH_sf"/>
</dbReference>
<evidence type="ECO:0000313" key="2">
    <source>
        <dbReference type="Proteomes" id="UP000826656"/>
    </source>
</evidence>
<dbReference type="EMBL" id="JAIVGD010000015">
    <property type="protein sequence ID" value="KAH0759340.1"/>
    <property type="molecule type" value="Genomic_DNA"/>
</dbReference>
<gene>
    <name evidence="1" type="ORF">KY290_022833</name>
</gene>
<dbReference type="Gene3D" id="3.30.420.10">
    <property type="entry name" value="Ribonuclease H-like superfamily/Ribonuclease H"/>
    <property type="match status" value="1"/>
</dbReference>
<proteinExistence type="predicted"/>